<dbReference type="GO" id="GO:0003677">
    <property type="term" value="F:DNA binding"/>
    <property type="evidence" value="ECO:0007669"/>
    <property type="project" value="InterPro"/>
</dbReference>
<accession>A0A3G3BYC7</accession>
<keyword evidence="2" id="KW-1185">Reference proteome</keyword>
<dbReference type="Proteomes" id="UP000275234">
    <property type="component" value="Segment"/>
</dbReference>
<dbReference type="InterPro" id="IPR010982">
    <property type="entry name" value="Lambda_DNA-bd_dom_sf"/>
</dbReference>
<proteinExistence type="predicted"/>
<dbReference type="Pfam" id="PF05269">
    <property type="entry name" value="Phage_CII"/>
    <property type="match status" value="1"/>
</dbReference>
<dbReference type="Gene3D" id="1.10.260.40">
    <property type="entry name" value="lambda repressor-like DNA-binding domains"/>
    <property type="match status" value="1"/>
</dbReference>
<evidence type="ECO:0000313" key="1">
    <source>
        <dbReference type="EMBL" id="AYP69227.1"/>
    </source>
</evidence>
<dbReference type="GO" id="GO:0006355">
    <property type="term" value="P:regulation of DNA-templated transcription"/>
    <property type="evidence" value="ECO:0007669"/>
    <property type="project" value="InterPro"/>
</dbReference>
<organism evidence="1 2">
    <name type="scientific">Edwardsiella phage Edno5</name>
    <dbReference type="NCBI Taxonomy" id="2419942"/>
    <lineage>
        <taxon>Viruses</taxon>
        <taxon>Duplodnaviria</taxon>
        <taxon>Heunggongvirae</taxon>
        <taxon>Uroviricota</taxon>
        <taxon>Caudoviricetes</taxon>
        <taxon>Gofduovirus</taxon>
        <taxon>Gofduovirus edno5</taxon>
    </lineage>
</organism>
<protein>
    <submittedName>
        <fullName evidence="1">Repressor protein C1</fullName>
    </submittedName>
</protein>
<gene>
    <name evidence="1" type="ORF">Edno5_0054</name>
</gene>
<dbReference type="InterPro" id="IPR007933">
    <property type="entry name" value="Transcrpt_activ_CII"/>
</dbReference>
<name>A0A3G3BYC7_9CAUD</name>
<reference evidence="1 2" key="1">
    <citation type="submission" date="2018-09" db="EMBL/GenBank/DDBJ databases">
        <title>Genomic characterization of Edwardsiella anguillarum, isolated from Greek aquaculture.</title>
        <authorList>
            <person name="Katharios P."/>
            <person name="Kalatzis P.G."/>
            <person name="Kokkari C."/>
            <person name="Wang Q."/>
        </authorList>
    </citation>
    <scope>NUCLEOTIDE SEQUENCE [LARGE SCALE GENOMIC DNA]</scope>
</reference>
<dbReference type="SUPFAM" id="SSF47413">
    <property type="entry name" value="lambda repressor-like DNA-binding domains"/>
    <property type="match status" value="1"/>
</dbReference>
<evidence type="ECO:0000313" key="2">
    <source>
        <dbReference type="Proteomes" id="UP000275234"/>
    </source>
</evidence>
<sequence length="96" mass="10274">MKVASYSKKNAMEIQSKILNGISLVGQRTIADAIGVHESQVSRWKQSVIPGFSIMLAMIGMQVNDGGVGELCGKLLAYLDNKKSPVAAEDICSADF</sequence>
<dbReference type="EMBL" id="MH898687">
    <property type="protein sequence ID" value="AYP69227.1"/>
    <property type="molecule type" value="Genomic_DNA"/>
</dbReference>